<dbReference type="OrthoDB" id="4705984at2"/>
<keyword evidence="1" id="KW-0472">Membrane</keyword>
<reference evidence="2 5" key="2">
    <citation type="journal article" date="2019" name="Emerg. Microbes Infect.">
        <title>Comprehensive subspecies identification of 175 nontuberculous mycobacteria species based on 7547 genomic profiles.</title>
        <authorList>
            <person name="Matsumoto Y."/>
            <person name="Kinjo T."/>
            <person name="Motooka D."/>
            <person name="Nabeya D."/>
            <person name="Jung N."/>
            <person name="Uechi K."/>
            <person name="Horii T."/>
            <person name="Iida T."/>
            <person name="Fujita J."/>
            <person name="Nakamura S."/>
        </authorList>
    </citation>
    <scope>NUCLEOTIDE SEQUENCE [LARGE SCALE GENOMIC DNA]</scope>
    <source>
        <strain evidence="2 5">JCM 6377</strain>
    </source>
</reference>
<feature type="transmembrane region" description="Helical" evidence="1">
    <location>
        <begin position="74"/>
        <end position="92"/>
    </location>
</feature>
<keyword evidence="1" id="KW-0812">Transmembrane</keyword>
<feature type="transmembrane region" description="Helical" evidence="1">
    <location>
        <begin position="139"/>
        <end position="163"/>
    </location>
</feature>
<dbReference type="EMBL" id="PDCP01000064">
    <property type="protein sequence ID" value="PEG34457.1"/>
    <property type="molecule type" value="Genomic_DNA"/>
</dbReference>
<proteinExistence type="predicted"/>
<evidence type="ECO:0008006" key="6">
    <source>
        <dbReference type="Google" id="ProtNLM"/>
    </source>
</evidence>
<dbReference type="EMBL" id="BLKS01000001">
    <property type="protein sequence ID" value="GFG51933.1"/>
    <property type="molecule type" value="Genomic_DNA"/>
</dbReference>
<accession>A0A2A7MSG9</accession>
<sequence>MTCELTRVDGTAPTWEDTPPHFSISEKGNRITASPLEAPNMLGFLIGVSFVLWAPAATAGTLYFHSASQGADVAWFWVGALILLYTFVPAVITDLTSDEARDRIGQRATANRIAAIPMIAGLGVGLAIAAVWVDGAVGAMIAAASVASSIAAAAVAVAALWGIRYTRKRHAWMAWLRRHGTRSPGVLREVKFLRRWGAGQPQFRVVVEYATAAGPRWVTANMTTTTRRVPKPGAAVVVTSQPHDSTAEPLIEFDYTREPEFDRDFTKYEQPSGN</sequence>
<comment type="caution">
    <text evidence="3">The sequence shown here is derived from an EMBL/GenBank/DDBJ whole genome shotgun (WGS) entry which is preliminary data.</text>
</comment>
<dbReference type="AlphaFoldDB" id="A0A2A7MSG9"/>
<organism evidence="3 4">
    <name type="scientific">Mycolicibacterium agri</name>
    <name type="common">Mycobacterium agri</name>
    <dbReference type="NCBI Taxonomy" id="36811"/>
    <lineage>
        <taxon>Bacteria</taxon>
        <taxon>Bacillati</taxon>
        <taxon>Actinomycetota</taxon>
        <taxon>Actinomycetes</taxon>
        <taxon>Mycobacteriales</taxon>
        <taxon>Mycobacteriaceae</taxon>
        <taxon>Mycolicibacterium</taxon>
    </lineage>
</organism>
<evidence type="ECO:0000313" key="2">
    <source>
        <dbReference type="EMBL" id="GFG51933.1"/>
    </source>
</evidence>
<protein>
    <recommendedName>
        <fullName evidence="6">DUF3592 domain-containing protein</fullName>
    </recommendedName>
</protein>
<evidence type="ECO:0000256" key="1">
    <source>
        <dbReference type="SAM" id="Phobius"/>
    </source>
</evidence>
<reference evidence="2" key="3">
    <citation type="submission" date="2020-02" db="EMBL/GenBank/DDBJ databases">
        <authorList>
            <person name="Matsumoto Y."/>
            <person name="Motooka D."/>
            <person name="Nakamura S."/>
        </authorList>
    </citation>
    <scope>NUCLEOTIDE SEQUENCE</scope>
    <source>
        <strain evidence="2">JCM 6377</strain>
    </source>
</reference>
<gene>
    <name evidence="3" type="ORF">CQY20_25580</name>
    <name evidence="2" type="ORF">MAGR_33740</name>
</gene>
<name>A0A2A7MSG9_MYCAG</name>
<keyword evidence="1" id="KW-1133">Transmembrane helix</keyword>
<dbReference type="Proteomes" id="UP000465302">
    <property type="component" value="Unassembled WGS sequence"/>
</dbReference>
<evidence type="ECO:0000313" key="4">
    <source>
        <dbReference type="Proteomes" id="UP000220914"/>
    </source>
</evidence>
<dbReference type="RefSeq" id="WP_097942868.1">
    <property type="nucleotide sequence ID" value="NZ_BLKS01000001.1"/>
</dbReference>
<reference evidence="3 4" key="1">
    <citation type="submission" date="2017-10" db="EMBL/GenBank/DDBJ databases">
        <title>The new phylogeny of genus Mycobacterium.</title>
        <authorList>
            <person name="Tortoli E."/>
            <person name="Trovato A."/>
            <person name="Cirillo D.M."/>
        </authorList>
    </citation>
    <scope>NUCLEOTIDE SEQUENCE [LARGE SCALE GENOMIC DNA]</scope>
    <source>
        <strain evidence="3 4">CCUG37673</strain>
    </source>
</reference>
<keyword evidence="4" id="KW-1185">Reference proteome</keyword>
<feature type="transmembrane region" description="Helical" evidence="1">
    <location>
        <begin position="42"/>
        <end position="62"/>
    </location>
</feature>
<evidence type="ECO:0000313" key="3">
    <source>
        <dbReference type="EMBL" id="PEG34457.1"/>
    </source>
</evidence>
<dbReference type="Proteomes" id="UP000220914">
    <property type="component" value="Unassembled WGS sequence"/>
</dbReference>
<evidence type="ECO:0000313" key="5">
    <source>
        <dbReference type="Proteomes" id="UP000465302"/>
    </source>
</evidence>
<feature type="transmembrane region" description="Helical" evidence="1">
    <location>
        <begin position="113"/>
        <end position="133"/>
    </location>
</feature>